<sequence>MPLAGGQSNSYTESQAILRLRYLQILKSLIGRNRPVLLHLAELPEPVRATLESWCPCDLLYGSQPVPDLHGAVCVQNLHTPLGVLSKARIRDADLVALDISFS</sequence>
<dbReference type="EMBL" id="JTDF01002532">
    <property type="protein sequence ID" value="KAF8568703.1"/>
    <property type="molecule type" value="Genomic_DNA"/>
</dbReference>
<name>A0A8T0DLJ3_9TREM</name>
<dbReference type="Gene3D" id="2.30.30.100">
    <property type="match status" value="1"/>
</dbReference>
<dbReference type="Pfam" id="PF11095">
    <property type="entry name" value="Gemin7"/>
    <property type="match status" value="1"/>
</dbReference>
<comment type="caution">
    <text evidence="1">The sequence shown here is derived from an EMBL/GenBank/DDBJ whole genome shotgun (WGS) entry which is preliminary data.</text>
</comment>
<protein>
    <submittedName>
        <fullName evidence="1">Uncharacterized protein</fullName>
    </submittedName>
</protein>
<organism evidence="1 2">
    <name type="scientific">Paragonimus westermani</name>
    <dbReference type="NCBI Taxonomy" id="34504"/>
    <lineage>
        <taxon>Eukaryota</taxon>
        <taxon>Metazoa</taxon>
        <taxon>Spiralia</taxon>
        <taxon>Lophotrochozoa</taxon>
        <taxon>Platyhelminthes</taxon>
        <taxon>Trematoda</taxon>
        <taxon>Digenea</taxon>
        <taxon>Plagiorchiida</taxon>
        <taxon>Troglotremata</taxon>
        <taxon>Troglotrematidae</taxon>
        <taxon>Paragonimus</taxon>
    </lineage>
</organism>
<proteinExistence type="predicted"/>
<gene>
    <name evidence="1" type="ORF">P879_10827</name>
</gene>
<evidence type="ECO:0000313" key="1">
    <source>
        <dbReference type="EMBL" id="KAF8568703.1"/>
    </source>
</evidence>
<accession>A0A8T0DLJ3</accession>
<dbReference type="InterPro" id="IPR020338">
    <property type="entry name" value="SMN_gemin7"/>
</dbReference>
<dbReference type="AlphaFoldDB" id="A0A8T0DLJ3"/>
<dbReference type="Proteomes" id="UP000699462">
    <property type="component" value="Unassembled WGS sequence"/>
</dbReference>
<reference evidence="1 2" key="1">
    <citation type="submission" date="2019-07" db="EMBL/GenBank/DDBJ databases">
        <title>Annotation for the trematode Paragonimus westermani.</title>
        <authorList>
            <person name="Choi Y.-J."/>
        </authorList>
    </citation>
    <scope>NUCLEOTIDE SEQUENCE [LARGE SCALE GENOMIC DNA]</scope>
    <source>
        <strain evidence="1">180907_Pwestermani</strain>
    </source>
</reference>
<dbReference type="OrthoDB" id="10289719at2759"/>
<keyword evidence="2" id="KW-1185">Reference proteome</keyword>
<dbReference type="GO" id="GO:0034719">
    <property type="term" value="C:SMN-Sm protein complex"/>
    <property type="evidence" value="ECO:0007669"/>
    <property type="project" value="InterPro"/>
</dbReference>
<evidence type="ECO:0000313" key="2">
    <source>
        <dbReference type="Proteomes" id="UP000699462"/>
    </source>
</evidence>